<evidence type="ECO:0000256" key="4">
    <source>
        <dbReference type="ARBA" id="ARBA00022692"/>
    </source>
</evidence>
<comment type="catalytic activity">
    <reaction evidence="11">
        <text>fluoride(in) = fluoride(out)</text>
        <dbReference type="Rhea" id="RHEA:76159"/>
        <dbReference type="ChEBI" id="CHEBI:17051"/>
    </reaction>
    <physiologicalReaction direction="left-to-right" evidence="11">
        <dbReference type="Rhea" id="RHEA:76160"/>
    </physiologicalReaction>
</comment>
<sequence length="131" mass="13752">MAHLSALLWVALGGAIGAGARYAVSLALISHAPRFPFATLTVNILGSFLLGLLFAYTQQQSVAESWRLFIGVGVLGAFTTFSTFSVEVVAMMAQGELAKALLHVGLNVILCVAAVVVAMMLMNSLLNISVK</sequence>
<dbReference type="GO" id="GO:0140114">
    <property type="term" value="P:cellular detoxification of fluoride"/>
    <property type="evidence" value="ECO:0007669"/>
    <property type="project" value="UniProtKB-UniRule"/>
</dbReference>
<keyword evidence="7 12" id="KW-0406">Ion transport</keyword>
<feature type="transmembrane region" description="Helical" evidence="12">
    <location>
        <begin position="35"/>
        <end position="56"/>
    </location>
</feature>
<evidence type="ECO:0000256" key="5">
    <source>
        <dbReference type="ARBA" id="ARBA00022989"/>
    </source>
</evidence>
<feature type="transmembrane region" description="Helical" evidence="12">
    <location>
        <begin position="104"/>
        <end position="126"/>
    </location>
</feature>
<dbReference type="GO" id="GO:0005886">
    <property type="term" value="C:plasma membrane"/>
    <property type="evidence" value="ECO:0007669"/>
    <property type="project" value="UniProtKB-SubCell"/>
</dbReference>
<comment type="similarity">
    <text evidence="10 12">Belongs to the fluoride channel Fluc/FEX (TC 1.A.43) family.</text>
</comment>
<keyword evidence="12" id="KW-0813">Transport</keyword>
<keyword evidence="9 12" id="KW-0407">Ion channel</keyword>
<evidence type="ECO:0000256" key="1">
    <source>
        <dbReference type="ARBA" id="ARBA00004651"/>
    </source>
</evidence>
<dbReference type="AlphaFoldDB" id="A0A432ZHR9"/>
<dbReference type="InterPro" id="IPR003691">
    <property type="entry name" value="FluC"/>
</dbReference>
<dbReference type="PANTHER" id="PTHR28259">
    <property type="entry name" value="FLUORIDE EXPORT PROTEIN 1-RELATED"/>
    <property type="match status" value="1"/>
</dbReference>
<evidence type="ECO:0000256" key="6">
    <source>
        <dbReference type="ARBA" id="ARBA00023053"/>
    </source>
</evidence>
<accession>A0A432ZHR9</accession>
<keyword evidence="4 12" id="KW-0812">Transmembrane</keyword>
<keyword evidence="5 12" id="KW-1133">Transmembrane helix</keyword>
<dbReference type="RefSeq" id="WP_126783752.1">
    <property type="nucleotide sequence ID" value="NZ_PIQF01000001.1"/>
</dbReference>
<dbReference type="HAMAP" id="MF_00454">
    <property type="entry name" value="FluC"/>
    <property type="match status" value="1"/>
</dbReference>
<keyword evidence="6 12" id="KW-0915">Sodium</keyword>
<comment type="activity regulation">
    <text evidence="12">Na(+) is not transported, but it plays an essential structural role and its presence is essential for fluoride channel function.</text>
</comment>
<organism evidence="13 14">
    <name type="scientific">Idiomarina seosinensis</name>
    <dbReference type="NCBI Taxonomy" id="281739"/>
    <lineage>
        <taxon>Bacteria</taxon>
        <taxon>Pseudomonadati</taxon>
        <taxon>Pseudomonadota</taxon>
        <taxon>Gammaproteobacteria</taxon>
        <taxon>Alteromonadales</taxon>
        <taxon>Idiomarinaceae</taxon>
        <taxon>Idiomarina</taxon>
    </lineage>
</organism>
<feature type="transmembrane region" description="Helical" evidence="12">
    <location>
        <begin position="68"/>
        <end position="92"/>
    </location>
</feature>
<evidence type="ECO:0000256" key="9">
    <source>
        <dbReference type="ARBA" id="ARBA00023303"/>
    </source>
</evidence>
<gene>
    <name evidence="12 13" type="primary">crcB</name>
    <name evidence="12" type="synonym">fluC</name>
    <name evidence="13" type="ORF">CWI81_03085</name>
</gene>
<dbReference type="OrthoDB" id="9806299at2"/>
<dbReference type="GO" id="GO:0046872">
    <property type="term" value="F:metal ion binding"/>
    <property type="evidence" value="ECO:0007669"/>
    <property type="project" value="UniProtKB-KW"/>
</dbReference>
<keyword evidence="12" id="KW-0479">Metal-binding</keyword>
<feature type="binding site" evidence="12">
    <location>
        <position position="79"/>
    </location>
    <ligand>
        <name>Na(+)</name>
        <dbReference type="ChEBI" id="CHEBI:29101"/>
        <note>structural</note>
    </ligand>
</feature>
<evidence type="ECO:0000256" key="11">
    <source>
        <dbReference type="ARBA" id="ARBA00035585"/>
    </source>
</evidence>
<keyword evidence="8 12" id="KW-0472">Membrane</keyword>
<keyword evidence="14" id="KW-1185">Reference proteome</keyword>
<proteinExistence type="inferred from homology"/>
<reference evidence="13 14" key="1">
    <citation type="journal article" date="2011" name="Front. Microbiol.">
        <title>Genomic signatures of strain selection and enhancement in Bacillus atrophaeus var. globigii, a historical biowarfare simulant.</title>
        <authorList>
            <person name="Gibbons H.S."/>
            <person name="Broomall S.M."/>
            <person name="McNew L.A."/>
            <person name="Daligault H."/>
            <person name="Chapman C."/>
            <person name="Bruce D."/>
            <person name="Karavis M."/>
            <person name="Krepps M."/>
            <person name="McGregor P.A."/>
            <person name="Hong C."/>
            <person name="Park K.H."/>
            <person name="Akmal A."/>
            <person name="Feldman A."/>
            <person name="Lin J.S."/>
            <person name="Chang W.E."/>
            <person name="Higgs B.W."/>
            <person name="Demirev P."/>
            <person name="Lindquist J."/>
            <person name="Liem A."/>
            <person name="Fochler E."/>
            <person name="Read T.D."/>
            <person name="Tapia R."/>
            <person name="Johnson S."/>
            <person name="Bishop-Lilly K.A."/>
            <person name="Detter C."/>
            <person name="Han C."/>
            <person name="Sozhamannan S."/>
            <person name="Rosenzweig C.N."/>
            <person name="Skowronski E.W."/>
        </authorList>
    </citation>
    <scope>NUCLEOTIDE SEQUENCE [LARGE SCALE GENOMIC DNA]</scope>
    <source>
        <strain evidence="13 14">CL-SP19</strain>
    </source>
</reference>
<comment type="function">
    <text evidence="12">Fluoride-specific ion channel. Important for reducing fluoride concentration in the cell, thus reducing its toxicity.</text>
</comment>
<keyword evidence="3" id="KW-0997">Cell inner membrane</keyword>
<evidence type="ECO:0000313" key="14">
    <source>
        <dbReference type="Proteomes" id="UP000287908"/>
    </source>
</evidence>
<evidence type="ECO:0000256" key="12">
    <source>
        <dbReference type="HAMAP-Rule" id="MF_00454"/>
    </source>
</evidence>
<evidence type="ECO:0000256" key="3">
    <source>
        <dbReference type="ARBA" id="ARBA00022519"/>
    </source>
</evidence>
<dbReference type="NCBIfam" id="TIGR00494">
    <property type="entry name" value="crcB"/>
    <property type="match status" value="1"/>
</dbReference>
<evidence type="ECO:0000256" key="2">
    <source>
        <dbReference type="ARBA" id="ARBA00022475"/>
    </source>
</evidence>
<comment type="caution">
    <text evidence="13">The sequence shown here is derived from an EMBL/GenBank/DDBJ whole genome shotgun (WGS) entry which is preliminary data.</text>
</comment>
<dbReference type="Pfam" id="PF02537">
    <property type="entry name" value="CRCB"/>
    <property type="match status" value="1"/>
</dbReference>
<name>A0A432ZHR9_9GAMM</name>
<dbReference type="Proteomes" id="UP000287908">
    <property type="component" value="Unassembled WGS sequence"/>
</dbReference>
<evidence type="ECO:0000256" key="10">
    <source>
        <dbReference type="ARBA" id="ARBA00035120"/>
    </source>
</evidence>
<dbReference type="PANTHER" id="PTHR28259:SF1">
    <property type="entry name" value="FLUORIDE EXPORT PROTEIN 1-RELATED"/>
    <property type="match status" value="1"/>
</dbReference>
<dbReference type="EMBL" id="PIQF01000001">
    <property type="protein sequence ID" value="RUO77479.1"/>
    <property type="molecule type" value="Genomic_DNA"/>
</dbReference>
<feature type="binding site" evidence="12">
    <location>
        <position position="76"/>
    </location>
    <ligand>
        <name>Na(+)</name>
        <dbReference type="ChEBI" id="CHEBI:29101"/>
        <note>structural</note>
    </ligand>
</feature>
<evidence type="ECO:0000256" key="7">
    <source>
        <dbReference type="ARBA" id="ARBA00023065"/>
    </source>
</evidence>
<protein>
    <recommendedName>
        <fullName evidence="12">Fluoride-specific ion channel FluC</fullName>
    </recommendedName>
</protein>
<comment type="subcellular location">
    <subcellularLocation>
        <location evidence="1 12">Cell membrane</location>
        <topology evidence="1 12">Multi-pass membrane protein</topology>
    </subcellularLocation>
</comment>
<dbReference type="GO" id="GO:0062054">
    <property type="term" value="F:fluoride channel activity"/>
    <property type="evidence" value="ECO:0007669"/>
    <property type="project" value="UniProtKB-UniRule"/>
</dbReference>
<keyword evidence="2 12" id="KW-1003">Cell membrane</keyword>
<evidence type="ECO:0000313" key="13">
    <source>
        <dbReference type="EMBL" id="RUO77479.1"/>
    </source>
</evidence>
<evidence type="ECO:0000256" key="8">
    <source>
        <dbReference type="ARBA" id="ARBA00023136"/>
    </source>
</evidence>